<organism evidence="1 2">
    <name type="scientific">Planctobacterium marinum</name>
    <dbReference type="NCBI Taxonomy" id="1631968"/>
    <lineage>
        <taxon>Bacteria</taxon>
        <taxon>Pseudomonadati</taxon>
        <taxon>Pseudomonadota</taxon>
        <taxon>Gammaproteobacteria</taxon>
        <taxon>Alteromonadales</taxon>
        <taxon>Alteromonadaceae</taxon>
        <taxon>Planctobacterium</taxon>
    </lineage>
</organism>
<keyword evidence="2" id="KW-1185">Reference proteome</keyword>
<name>A0AA48HYZ0_9ALTE</name>
<proteinExistence type="predicted"/>
<dbReference type="AlphaFoldDB" id="A0AA48HYZ0"/>
<reference evidence="1" key="1">
    <citation type="submission" date="2023-01" db="EMBL/GenBank/DDBJ databases">
        <title>Complete genome sequence of Planctobacterium marinum strain Dej080120_11.</title>
        <authorList>
            <person name="Ueki S."/>
            <person name="Maruyama F."/>
        </authorList>
    </citation>
    <scope>NUCLEOTIDE SEQUENCE</scope>
    <source>
        <strain evidence="1">Dej080120_11</strain>
    </source>
</reference>
<accession>A0AA48HYZ0</accession>
<evidence type="ECO:0000313" key="1">
    <source>
        <dbReference type="EMBL" id="BDX07195.1"/>
    </source>
</evidence>
<sequence>MFATVKRNWFDVLSDIISCLNHIIKRGFCITKPQLHDKTRRIIYKHEQATLGTSTFEPIMMRAIYLDQFT</sequence>
<gene>
    <name evidence="1" type="ORF">MACH26_27160</name>
</gene>
<protein>
    <submittedName>
        <fullName evidence="1">Uncharacterized protein</fullName>
    </submittedName>
</protein>
<dbReference type="EMBL" id="AP027272">
    <property type="protein sequence ID" value="BDX07195.1"/>
    <property type="molecule type" value="Genomic_DNA"/>
</dbReference>
<evidence type="ECO:0000313" key="2">
    <source>
        <dbReference type="Proteomes" id="UP001333710"/>
    </source>
</evidence>
<dbReference type="KEGG" id="pmaw:MACH26_27160"/>
<dbReference type="Proteomes" id="UP001333710">
    <property type="component" value="Chromosome"/>
</dbReference>